<keyword evidence="2" id="KW-1185">Reference proteome</keyword>
<organism evidence="1 2">
    <name type="scientific">Streptomyces spororaveus</name>
    <dbReference type="NCBI Taxonomy" id="284039"/>
    <lineage>
        <taxon>Bacteria</taxon>
        <taxon>Bacillati</taxon>
        <taxon>Actinomycetota</taxon>
        <taxon>Actinomycetes</taxon>
        <taxon>Kitasatosporales</taxon>
        <taxon>Streptomycetaceae</taxon>
        <taxon>Streptomyces</taxon>
    </lineage>
</organism>
<comment type="caution">
    <text evidence="1">The sequence shown here is derived from an EMBL/GenBank/DDBJ whole genome shotgun (WGS) entry which is preliminary data.</text>
</comment>
<evidence type="ECO:0000313" key="2">
    <source>
        <dbReference type="Proteomes" id="UP000608522"/>
    </source>
</evidence>
<gene>
    <name evidence="1" type="ORF">Sspor_18460</name>
</gene>
<evidence type="ECO:0000313" key="1">
    <source>
        <dbReference type="EMBL" id="GHI76285.1"/>
    </source>
</evidence>
<proteinExistence type="predicted"/>
<sequence>MAAGAARPYGVVPDDAVYFPQHWASAISQPYQEFCDSMTTPCEIGARFMPEILDNLAAAVSLEFDGQG</sequence>
<dbReference type="Proteomes" id="UP000608522">
    <property type="component" value="Unassembled WGS sequence"/>
</dbReference>
<protein>
    <submittedName>
        <fullName evidence="1">Uncharacterized protein</fullName>
    </submittedName>
</protein>
<accession>A0ABQ3T7F3</accession>
<name>A0ABQ3T7F3_9ACTN</name>
<dbReference type="EMBL" id="BNED01000005">
    <property type="protein sequence ID" value="GHI76285.1"/>
    <property type="molecule type" value="Genomic_DNA"/>
</dbReference>
<reference evidence="2" key="1">
    <citation type="submission" date="2023-07" db="EMBL/GenBank/DDBJ databases">
        <title>Whole genome shotgun sequence of Streptomyces spororaveus NBRC 15456.</title>
        <authorList>
            <person name="Komaki H."/>
            <person name="Tamura T."/>
        </authorList>
    </citation>
    <scope>NUCLEOTIDE SEQUENCE [LARGE SCALE GENOMIC DNA]</scope>
    <source>
        <strain evidence="2">NBRC 15456</strain>
    </source>
</reference>